<keyword evidence="5" id="KW-0029">Amino-acid transport</keyword>
<keyword evidence="3" id="KW-0813">Transport</keyword>
<feature type="domain" description="Amino acid transporter transmembrane" evidence="10">
    <location>
        <begin position="31"/>
        <end position="105"/>
    </location>
</feature>
<dbReference type="PANTHER" id="PTHR22950">
    <property type="entry name" value="AMINO ACID TRANSPORTER"/>
    <property type="match status" value="1"/>
</dbReference>
<dbReference type="GO" id="GO:0015179">
    <property type="term" value="F:L-amino acid transmembrane transporter activity"/>
    <property type="evidence" value="ECO:0007669"/>
    <property type="project" value="TreeGrafter"/>
</dbReference>
<comment type="subcellular location">
    <subcellularLocation>
        <location evidence="1">Membrane</location>
        <topology evidence="1">Multi-pass membrane protein</topology>
    </subcellularLocation>
</comment>
<evidence type="ECO:0000256" key="1">
    <source>
        <dbReference type="ARBA" id="ARBA00004141"/>
    </source>
</evidence>
<evidence type="ECO:0000256" key="2">
    <source>
        <dbReference type="ARBA" id="ARBA00008066"/>
    </source>
</evidence>
<evidence type="ECO:0000256" key="9">
    <source>
        <dbReference type="SAM" id="Phobius"/>
    </source>
</evidence>
<accession>A0A5A8D6X9</accession>
<dbReference type="PANTHER" id="PTHR22950:SF458">
    <property type="entry name" value="SODIUM-COUPLED NEUTRAL AMINO ACID TRANSPORTER 11-RELATED"/>
    <property type="match status" value="1"/>
</dbReference>
<comment type="similarity">
    <text evidence="2">Belongs to the amino acid/polyamine transporter 2 family.</text>
</comment>
<evidence type="ECO:0000256" key="7">
    <source>
        <dbReference type="ARBA" id="ARBA00023136"/>
    </source>
</evidence>
<feature type="compositionally biased region" description="Low complexity" evidence="8">
    <location>
        <begin position="1"/>
        <end position="18"/>
    </location>
</feature>
<feature type="region of interest" description="Disordered" evidence="8">
    <location>
        <begin position="1"/>
        <end position="31"/>
    </location>
</feature>
<evidence type="ECO:0000256" key="4">
    <source>
        <dbReference type="ARBA" id="ARBA00022692"/>
    </source>
</evidence>
<evidence type="ECO:0000256" key="5">
    <source>
        <dbReference type="ARBA" id="ARBA00022970"/>
    </source>
</evidence>
<keyword evidence="6 9" id="KW-1133">Transmembrane helix</keyword>
<name>A0A5A8D6X9_CAFRO</name>
<feature type="transmembrane region" description="Helical" evidence="9">
    <location>
        <begin position="63"/>
        <end position="90"/>
    </location>
</feature>
<feature type="transmembrane region" description="Helical" evidence="9">
    <location>
        <begin position="39"/>
        <end position="57"/>
    </location>
</feature>
<keyword evidence="4 9" id="KW-0812">Transmembrane</keyword>
<dbReference type="Pfam" id="PF01490">
    <property type="entry name" value="Aa_trans"/>
    <property type="match status" value="1"/>
</dbReference>
<evidence type="ECO:0000256" key="6">
    <source>
        <dbReference type="ARBA" id="ARBA00022989"/>
    </source>
</evidence>
<comment type="caution">
    <text evidence="11">The sequence shown here is derived from an EMBL/GenBank/DDBJ whole genome shotgun (WGS) entry which is preliminary data.</text>
</comment>
<evidence type="ECO:0000313" key="12">
    <source>
        <dbReference type="Proteomes" id="UP000325113"/>
    </source>
</evidence>
<evidence type="ECO:0000256" key="3">
    <source>
        <dbReference type="ARBA" id="ARBA00022448"/>
    </source>
</evidence>
<reference evidence="11 12" key="1">
    <citation type="submission" date="2019-07" db="EMBL/GenBank/DDBJ databases">
        <title>Genomes of Cafeteria roenbergensis.</title>
        <authorList>
            <person name="Fischer M.G."/>
            <person name="Hackl T."/>
            <person name="Roman M."/>
        </authorList>
    </citation>
    <scope>NUCLEOTIDE SEQUENCE [LARGE SCALE GENOMIC DNA]</scope>
    <source>
        <strain evidence="11 12">Cflag</strain>
    </source>
</reference>
<dbReference type="InterPro" id="IPR013057">
    <property type="entry name" value="AA_transpt_TM"/>
</dbReference>
<keyword evidence="7 9" id="KW-0472">Membrane</keyword>
<dbReference type="AlphaFoldDB" id="A0A5A8D6X9"/>
<protein>
    <recommendedName>
        <fullName evidence="10">Amino acid transporter transmembrane domain-containing protein</fullName>
    </recommendedName>
</protein>
<evidence type="ECO:0000313" key="11">
    <source>
        <dbReference type="EMBL" id="KAA0160374.1"/>
    </source>
</evidence>
<sequence>MAATRSSSSASVVLSTPSQAVSPKGDTDASKGGVARASFNFINSIIGAGVISLPFAFREAGFVAGVILLFVMAALTYYSVTLLVNLGVAARVLNYEMLARSGTGPLRVRLRPHPFSSCSRMVPWWWAYLIITPTLSRASSLTGQA</sequence>
<dbReference type="EMBL" id="VLTM01000045">
    <property type="protein sequence ID" value="KAA0160374.1"/>
    <property type="molecule type" value="Genomic_DNA"/>
</dbReference>
<gene>
    <name evidence="11" type="ORF">FNF31_04391</name>
</gene>
<organism evidence="11 12">
    <name type="scientific">Cafeteria roenbergensis</name>
    <name type="common">Marine flagellate</name>
    <dbReference type="NCBI Taxonomy" id="33653"/>
    <lineage>
        <taxon>Eukaryota</taxon>
        <taxon>Sar</taxon>
        <taxon>Stramenopiles</taxon>
        <taxon>Bigyra</taxon>
        <taxon>Opalozoa</taxon>
        <taxon>Bicosoecida</taxon>
        <taxon>Cafeteriaceae</taxon>
        <taxon>Cafeteria</taxon>
    </lineage>
</organism>
<evidence type="ECO:0000256" key="8">
    <source>
        <dbReference type="SAM" id="MobiDB-lite"/>
    </source>
</evidence>
<dbReference type="GO" id="GO:0016020">
    <property type="term" value="C:membrane"/>
    <property type="evidence" value="ECO:0007669"/>
    <property type="project" value="UniProtKB-SubCell"/>
</dbReference>
<proteinExistence type="inferred from homology"/>
<dbReference type="Proteomes" id="UP000325113">
    <property type="component" value="Unassembled WGS sequence"/>
</dbReference>
<evidence type="ECO:0000259" key="10">
    <source>
        <dbReference type="Pfam" id="PF01490"/>
    </source>
</evidence>